<dbReference type="PANTHER" id="PTHR42718">
    <property type="entry name" value="MAJOR FACILITATOR SUPERFAMILY MULTIDRUG TRANSPORTER MFSC"/>
    <property type="match status" value="1"/>
</dbReference>
<organism evidence="10 11">
    <name type="scientific">Sphingomonas naasensis</name>
    <dbReference type="NCBI Taxonomy" id="1344951"/>
    <lineage>
        <taxon>Bacteria</taxon>
        <taxon>Pseudomonadati</taxon>
        <taxon>Pseudomonadota</taxon>
        <taxon>Alphaproteobacteria</taxon>
        <taxon>Sphingomonadales</taxon>
        <taxon>Sphingomonadaceae</taxon>
        <taxon>Sphingomonas</taxon>
    </lineage>
</organism>
<evidence type="ECO:0000256" key="4">
    <source>
        <dbReference type="ARBA" id="ARBA00022475"/>
    </source>
</evidence>
<name>A0A4S1WR79_9SPHN</name>
<dbReference type="Proteomes" id="UP000309848">
    <property type="component" value="Unassembled WGS sequence"/>
</dbReference>
<evidence type="ECO:0000256" key="8">
    <source>
        <dbReference type="SAM" id="Phobius"/>
    </source>
</evidence>
<dbReference type="Gene3D" id="1.20.1250.20">
    <property type="entry name" value="MFS general substrate transporter like domains"/>
    <property type="match status" value="1"/>
</dbReference>
<dbReference type="RefSeq" id="WP_135983525.1">
    <property type="nucleotide sequence ID" value="NZ_JAASQM010000002.1"/>
</dbReference>
<reference evidence="10 11" key="1">
    <citation type="submission" date="2019-04" db="EMBL/GenBank/DDBJ databases">
        <title>Sphingomonas psychrotolerans sp. nov., isolated from soil in the Tianshan Mountains, Xinjiang, China.</title>
        <authorList>
            <person name="Luo Y."/>
            <person name="Sheng H."/>
        </authorList>
    </citation>
    <scope>NUCLEOTIDE SEQUENCE [LARGE SCALE GENOMIC DNA]</scope>
    <source>
        <strain evidence="10 11">KIS18-15</strain>
    </source>
</reference>
<dbReference type="PANTHER" id="PTHR42718:SF9">
    <property type="entry name" value="MAJOR FACILITATOR SUPERFAMILY MULTIDRUG TRANSPORTER MFSC"/>
    <property type="match status" value="1"/>
</dbReference>
<dbReference type="NCBIfam" id="TIGR00711">
    <property type="entry name" value="efflux_EmrB"/>
    <property type="match status" value="1"/>
</dbReference>
<keyword evidence="5 8" id="KW-0812">Transmembrane</keyword>
<dbReference type="PRINTS" id="PR01036">
    <property type="entry name" value="TCRTETB"/>
</dbReference>
<dbReference type="InterPro" id="IPR011701">
    <property type="entry name" value="MFS"/>
</dbReference>
<feature type="transmembrane region" description="Helical" evidence="8">
    <location>
        <begin position="288"/>
        <end position="309"/>
    </location>
</feature>
<sequence length="531" mass="57138">MATAATGGAGRAPAAAPPVPTAGGAALPVKYKGLLTLGVMMATIMQILDTTIANVAIPHMQSQLGATRDTINWVLTSYIVASAIAIPITGWLSDRIGSRNLFLLSTVGFVIASAMCGAAQTLEEMVAFRILQGITAAFLNPLSQTVMLDINKPADQPKAMSIWGMGIMVGPIMGPLIGGYLTDNFNWRWVFYVNLPVGAVCIAILWWLLPSRPIRKRSFDAFGFSLLAIGIASLQLMLDRGQDQDWFSSTEIWVEMLVAVIALWMFFVHLFTAKNPMFERELWRHRNLVTGIFFMLVIGLVMMATMALLPPMLQNLHGYSVFQTGMLLMPRGVGVVITMFAGAQLIQRGWLDPRWSVGIGLAIAAFSLWEMSGWTLMMGSTPFIISGFVQGLGLGLVFMPLNGLAFAGLPPHFRTEGSSLLNLTRNIGASVGISAVSAILAQNIQRSHQYLGEHVTESTMNGVGAIARQLGASGAMVTGMIDAEVNRQAAMIAYLNDFWLMAIVTAVSVPLVLLLQKPGGKVENDPAAAGH</sequence>
<protein>
    <submittedName>
        <fullName evidence="10">DHA2 family efflux MFS transporter permease subunit</fullName>
    </submittedName>
</protein>
<evidence type="ECO:0000256" key="6">
    <source>
        <dbReference type="ARBA" id="ARBA00022989"/>
    </source>
</evidence>
<dbReference type="EMBL" id="SRXU01000002">
    <property type="protein sequence ID" value="TGX44510.1"/>
    <property type="molecule type" value="Genomic_DNA"/>
</dbReference>
<dbReference type="PROSITE" id="PS50850">
    <property type="entry name" value="MFS"/>
    <property type="match status" value="1"/>
</dbReference>
<dbReference type="AlphaFoldDB" id="A0A4S1WR79"/>
<evidence type="ECO:0000256" key="3">
    <source>
        <dbReference type="ARBA" id="ARBA00022448"/>
    </source>
</evidence>
<feature type="transmembrane region" description="Helical" evidence="8">
    <location>
        <begin position="160"/>
        <end position="181"/>
    </location>
</feature>
<evidence type="ECO:0000256" key="1">
    <source>
        <dbReference type="ARBA" id="ARBA00004651"/>
    </source>
</evidence>
<keyword evidence="11" id="KW-1185">Reference proteome</keyword>
<dbReference type="InterPro" id="IPR020846">
    <property type="entry name" value="MFS_dom"/>
</dbReference>
<keyword evidence="3" id="KW-0813">Transport</keyword>
<evidence type="ECO:0000313" key="10">
    <source>
        <dbReference type="EMBL" id="TGX44510.1"/>
    </source>
</evidence>
<feature type="transmembrane region" description="Helical" evidence="8">
    <location>
        <begin position="250"/>
        <end position="268"/>
    </location>
</feature>
<dbReference type="InterPro" id="IPR036259">
    <property type="entry name" value="MFS_trans_sf"/>
</dbReference>
<dbReference type="CDD" id="cd17503">
    <property type="entry name" value="MFS_LmrB_MDR_like"/>
    <property type="match status" value="1"/>
</dbReference>
<comment type="caution">
    <text evidence="10">The sequence shown here is derived from an EMBL/GenBank/DDBJ whole genome shotgun (WGS) entry which is preliminary data.</text>
</comment>
<dbReference type="GO" id="GO:0005886">
    <property type="term" value="C:plasma membrane"/>
    <property type="evidence" value="ECO:0007669"/>
    <property type="project" value="UniProtKB-SubCell"/>
</dbReference>
<keyword evidence="6 8" id="KW-1133">Transmembrane helix</keyword>
<feature type="domain" description="Major facilitator superfamily (MFS) profile" evidence="9">
    <location>
        <begin position="35"/>
        <end position="520"/>
    </location>
</feature>
<evidence type="ECO:0000256" key="2">
    <source>
        <dbReference type="ARBA" id="ARBA00008537"/>
    </source>
</evidence>
<evidence type="ECO:0000256" key="7">
    <source>
        <dbReference type="ARBA" id="ARBA00023136"/>
    </source>
</evidence>
<evidence type="ECO:0000259" key="9">
    <source>
        <dbReference type="PROSITE" id="PS50850"/>
    </source>
</evidence>
<dbReference type="InterPro" id="IPR004638">
    <property type="entry name" value="EmrB-like"/>
</dbReference>
<dbReference type="Pfam" id="PF07690">
    <property type="entry name" value="MFS_1"/>
    <property type="match status" value="1"/>
</dbReference>
<accession>A0A4S1WR79</accession>
<feature type="transmembrane region" description="Helical" evidence="8">
    <location>
        <begin position="498"/>
        <end position="515"/>
    </location>
</feature>
<keyword evidence="7 8" id="KW-0472">Membrane</keyword>
<feature type="transmembrane region" description="Helical" evidence="8">
    <location>
        <begin position="383"/>
        <end position="406"/>
    </location>
</feature>
<feature type="transmembrane region" description="Helical" evidence="8">
    <location>
        <begin position="101"/>
        <end position="120"/>
    </location>
</feature>
<feature type="transmembrane region" description="Helical" evidence="8">
    <location>
        <begin position="321"/>
        <end position="343"/>
    </location>
</feature>
<keyword evidence="4" id="KW-1003">Cell membrane</keyword>
<gene>
    <name evidence="10" type="ORF">E5A74_06955</name>
</gene>
<dbReference type="GO" id="GO:0022857">
    <property type="term" value="F:transmembrane transporter activity"/>
    <property type="evidence" value="ECO:0007669"/>
    <property type="project" value="InterPro"/>
</dbReference>
<feature type="transmembrane region" description="Helical" evidence="8">
    <location>
        <begin position="126"/>
        <end position="148"/>
    </location>
</feature>
<feature type="transmembrane region" description="Helical" evidence="8">
    <location>
        <begin position="221"/>
        <end position="238"/>
    </location>
</feature>
<comment type="similarity">
    <text evidence="2">Belongs to the major facilitator superfamily. EmrB family.</text>
</comment>
<dbReference type="OrthoDB" id="9812221at2"/>
<feature type="transmembrane region" description="Helical" evidence="8">
    <location>
        <begin position="187"/>
        <end position="209"/>
    </location>
</feature>
<dbReference type="SUPFAM" id="SSF103473">
    <property type="entry name" value="MFS general substrate transporter"/>
    <property type="match status" value="1"/>
</dbReference>
<evidence type="ECO:0000313" key="11">
    <source>
        <dbReference type="Proteomes" id="UP000309848"/>
    </source>
</evidence>
<proteinExistence type="inferred from homology"/>
<evidence type="ECO:0000256" key="5">
    <source>
        <dbReference type="ARBA" id="ARBA00022692"/>
    </source>
</evidence>
<feature type="transmembrane region" description="Helical" evidence="8">
    <location>
        <begin position="34"/>
        <end position="58"/>
    </location>
</feature>
<dbReference type="Gene3D" id="1.20.1720.10">
    <property type="entry name" value="Multidrug resistance protein D"/>
    <property type="match status" value="1"/>
</dbReference>
<feature type="transmembrane region" description="Helical" evidence="8">
    <location>
        <begin position="70"/>
        <end position="89"/>
    </location>
</feature>
<comment type="subcellular location">
    <subcellularLocation>
        <location evidence="1">Cell membrane</location>
        <topology evidence="1">Multi-pass membrane protein</topology>
    </subcellularLocation>
</comment>
<feature type="transmembrane region" description="Helical" evidence="8">
    <location>
        <begin position="355"/>
        <end position="377"/>
    </location>
</feature>